<evidence type="ECO:0000313" key="1">
    <source>
        <dbReference type="EMBL" id="CAG5122886.1"/>
    </source>
</evidence>
<dbReference type="EMBL" id="CAJHNH020001386">
    <property type="protein sequence ID" value="CAG5122886.1"/>
    <property type="molecule type" value="Genomic_DNA"/>
</dbReference>
<evidence type="ECO:0000313" key="2">
    <source>
        <dbReference type="Proteomes" id="UP000678393"/>
    </source>
</evidence>
<gene>
    <name evidence="1" type="ORF">CUNI_LOCUS8444</name>
</gene>
<proteinExistence type="predicted"/>
<name>A0A8S3Z7L5_9EUPU</name>
<dbReference type="AlphaFoldDB" id="A0A8S3Z7L5"/>
<reference evidence="1" key="1">
    <citation type="submission" date="2021-04" db="EMBL/GenBank/DDBJ databases">
        <authorList>
            <consortium name="Molecular Ecology Group"/>
        </authorList>
    </citation>
    <scope>NUCLEOTIDE SEQUENCE</scope>
</reference>
<dbReference type="Proteomes" id="UP000678393">
    <property type="component" value="Unassembled WGS sequence"/>
</dbReference>
<organism evidence="1 2">
    <name type="scientific">Candidula unifasciata</name>
    <dbReference type="NCBI Taxonomy" id="100452"/>
    <lineage>
        <taxon>Eukaryota</taxon>
        <taxon>Metazoa</taxon>
        <taxon>Spiralia</taxon>
        <taxon>Lophotrochozoa</taxon>
        <taxon>Mollusca</taxon>
        <taxon>Gastropoda</taxon>
        <taxon>Heterobranchia</taxon>
        <taxon>Euthyneura</taxon>
        <taxon>Panpulmonata</taxon>
        <taxon>Eupulmonata</taxon>
        <taxon>Stylommatophora</taxon>
        <taxon>Helicina</taxon>
        <taxon>Helicoidea</taxon>
        <taxon>Geomitridae</taxon>
        <taxon>Candidula</taxon>
    </lineage>
</organism>
<feature type="non-terminal residue" evidence="1">
    <location>
        <position position="1"/>
    </location>
</feature>
<sequence length="186" mass="21355">MVSGNLKYDKVDTSTAPDPAESRKVLRLVETIIDALLSQDTYHLTYSNVDLYLASVARILNIYDYNIPVMEKVLSYIHLVHDFHVKNLTEPASDDDIISHKLETWCSLTNYFVRYRHQEPLLFERTPSLKSIVHKDFVAKGAWLDVFNSDRYLHIHMGMADVTIDVAGLLQSPAFDYVLYTFVNIG</sequence>
<keyword evidence="2" id="KW-1185">Reference proteome</keyword>
<protein>
    <submittedName>
        <fullName evidence="1">Uncharacterized protein</fullName>
    </submittedName>
</protein>
<comment type="caution">
    <text evidence="1">The sequence shown here is derived from an EMBL/GenBank/DDBJ whole genome shotgun (WGS) entry which is preliminary data.</text>
</comment>
<accession>A0A8S3Z7L5</accession>